<proteinExistence type="predicted"/>
<evidence type="ECO:0000313" key="3">
    <source>
        <dbReference type="EMBL" id="KAA8497410.1"/>
    </source>
</evidence>
<reference evidence="4" key="1">
    <citation type="journal article" date="2019" name="Nat. Commun.">
        <title>Expansion of phycobilisome linker gene families in mesophilic red algae.</title>
        <authorList>
            <person name="Lee J."/>
            <person name="Kim D."/>
            <person name="Bhattacharya D."/>
            <person name="Yoon H.S."/>
        </authorList>
    </citation>
    <scope>NUCLEOTIDE SEQUENCE [LARGE SCALE GENOMIC DNA]</scope>
    <source>
        <strain evidence="4">CCMP 1328</strain>
    </source>
</reference>
<name>A0A5J4Z295_PORPP</name>
<dbReference type="AlphaFoldDB" id="A0A5J4Z295"/>
<comment type="caution">
    <text evidence="3">The sequence shown here is derived from an EMBL/GenBank/DDBJ whole genome shotgun (WGS) entry which is preliminary data.</text>
</comment>
<evidence type="ECO:0000313" key="4">
    <source>
        <dbReference type="Proteomes" id="UP000324585"/>
    </source>
</evidence>
<gene>
    <name evidence="3" type="ORF">FVE85_1139</name>
</gene>
<keyword evidence="4" id="KW-1185">Reference proteome</keyword>
<feature type="region of interest" description="Disordered" evidence="1">
    <location>
        <begin position="21"/>
        <end position="44"/>
    </location>
</feature>
<evidence type="ECO:0000256" key="2">
    <source>
        <dbReference type="SAM" id="Phobius"/>
    </source>
</evidence>
<dbReference type="PANTHER" id="PTHR14136">
    <property type="entry name" value="BTB_POZ DOMAIN-CONTAINING PROTEIN KCTD9"/>
    <property type="match status" value="1"/>
</dbReference>
<dbReference type="SUPFAM" id="SSF141571">
    <property type="entry name" value="Pentapeptide repeat-like"/>
    <property type="match status" value="1"/>
</dbReference>
<organism evidence="3 4">
    <name type="scientific">Porphyridium purpureum</name>
    <name type="common">Red alga</name>
    <name type="synonym">Porphyridium cruentum</name>
    <dbReference type="NCBI Taxonomy" id="35688"/>
    <lineage>
        <taxon>Eukaryota</taxon>
        <taxon>Rhodophyta</taxon>
        <taxon>Bangiophyceae</taxon>
        <taxon>Porphyridiales</taxon>
        <taxon>Porphyridiaceae</taxon>
        <taxon>Porphyridium</taxon>
    </lineage>
</organism>
<dbReference type="EMBL" id="VRMN01000002">
    <property type="protein sequence ID" value="KAA8497410.1"/>
    <property type="molecule type" value="Genomic_DNA"/>
</dbReference>
<dbReference type="Proteomes" id="UP000324585">
    <property type="component" value="Unassembled WGS sequence"/>
</dbReference>
<dbReference type="PANTHER" id="PTHR14136:SF17">
    <property type="entry name" value="BTB_POZ DOMAIN-CONTAINING PROTEIN KCTD9"/>
    <property type="match status" value="1"/>
</dbReference>
<sequence>MATAGVKKFVPKSALLAARAAGDDAAAQEQPREPSAAAGKQKKSPYPMGLSKLDVMVAVTFVALAVCTPLVFFAGNRVVALKTERSRVPQFVTSALKADWANTSSRDADLYMYEDVLGNHSLAASIFADTTLHDTTFVVHKYKAGRSLVETSVRNTSIVGMGLSSKLELARSSLDGVSIESISVLKGFRSTRSHLHNVVLKNPVVYDKPIVSQSLWRESVHQGAVTMKHLYVMTSLFYDLVFEESLDVQSAVMSDSVLRRLVVLGALKATKGHVSSCLISSAEFNDVHLTSTSIDATNLVNTSLSGLTALTDVSIRGSQLVGLELVSDFAVQGLTLKASTIDWLSLSGTSIIQGLHALKCKISNVLVEGNSLIRDASFSGLSVSAIRFDLPVSFAGVRAKKSTFTDILFASGASFVKLVVKGVSLSASEARGNVQLQGAQLVSLALDSMKAQGHVNLSYAHVDRATFTVLDLRGGVDMKATRWSKSELKDVVLAGDVNARDSVWKNVVLSNIRSVSRGSDTAEFSGALLRKSSFLNSSFAHEVNFARADLRAIVFESIHFLDDVDFEDAVLHNVVFRNVTFGSHAKFDSAKLKSCVFEGCVFKTKVKARHVDLSKDTKFIDCSFPGKSTFATYSY</sequence>
<protein>
    <submittedName>
        <fullName evidence="3">Uncharacterized protein</fullName>
    </submittedName>
</protein>
<evidence type="ECO:0000256" key="1">
    <source>
        <dbReference type="SAM" id="MobiDB-lite"/>
    </source>
</evidence>
<dbReference type="InterPro" id="IPR051082">
    <property type="entry name" value="Pentapeptide-BTB/POZ_domain"/>
</dbReference>
<keyword evidence="2" id="KW-0472">Membrane</keyword>
<keyword evidence="2" id="KW-1133">Transmembrane helix</keyword>
<dbReference type="Gene3D" id="2.160.20.80">
    <property type="entry name" value="E3 ubiquitin-protein ligase SopA"/>
    <property type="match status" value="2"/>
</dbReference>
<keyword evidence="2" id="KW-0812">Transmembrane</keyword>
<accession>A0A5J4Z295</accession>
<feature type="transmembrane region" description="Helical" evidence="2">
    <location>
        <begin position="55"/>
        <end position="75"/>
    </location>
</feature>